<evidence type="ECO:0000313" key="3">
    <source>
        <dbReference type="Proteomes" id="UP000276133"/>
    </source>
</evidence>
<evidence type="ECO:0000256" key="1">
    <source>
        <dbReference type="SAM" id="MobiDB-lite"/>
    </source>
</evidence>
<sequence length="60" mass="7092">MLLLINKNYLEPLKKGDLSILLRKTKKLFLKYFQSIKDSYHSETTSSLAPQKENYTKKEN</sequence>
<dbReference type="EMBL" id="REGN01006343">
    <property type="protein sequence ID" value="RNA09907.1"/>
    <property type="molecule type" value="Genomic_DNA"/>
</dbReference>
<reference evidence="2 3" key="1">
    <citation type="journal article" date="2018" name="Sci. Rep.">
        <title>Genomic signatures of local adaptation to the degree of environmental predictability in rotifers.</title>
        <authorList>
            <person name="Franch-Gras L."/>
            <person name="Hahn C."/>
            <person name="Garcia-Roger E.M."/>
            <person name="Carmona M.J."/>
            <person name="Serra M."/>
            <person name="Gomez A."/>
        </authorList>
    </citation>
    <scope>NUCLEOTIDE SEQUENCE [LARGE SCALE GENOMIC DNA]</scope>
    <source>
        <strain evidence="2">HYR1</strain>
    </source>
</reference>
<dbReference type="Proteomes" id="UP000276133">
    <property type="component" value="Unassembled WGS sequence"/>
</dbReference>
<dbReference type="AlphaFoldDB" id="A0A3M7QEP1"/>
<organism evidence="2 3">
    <name type="scientific">Brachionus plicatilis</name>
    <name type="common">Marine rotifer</name>
    <name type="synonym">Brachionus muelleri</name>
    <dbReference type="NCBI Taxonomy" id="10195"/>
    <lineage>
        <taxon>Eukaryota</taxon>
        <taxon>Metazoa</taxon>
        <taxon>Spiralia</taxon>
        <taxon>Gnathifera</taxon>
        <taxon>Rotifera</taxon>
        <taxon>Eurotatoria</taxon>
        <taxon>Monogononta</taxon>
        <taxon>Pseudotrocha</taxon>
        <taxon>Ploima</taxon>
        <taxon>Brachionidae</taxon>
        <taxon>Brachionus</taxon>
    </lineage>
</organism>
<protein>
    <submittedName>
        <fullName evidence="2">Uncharacterized protein</fullName>
    </submittedName>
</protein>
<keyword evidence="3" id="KW-1185">Reference proteome</keyword>
<feature type="region of interest" description="Disordered" evidence="1">
    <location>
        <begin position="40"/>
        <end position="60"/>
    </location>
</feature>
<name>A0A3M7QEP1_BRAPC</name>
<proteinExistence type="predicted"/>
<gene>
    <name evidence="2" type="ORF">BpHYR1_036353</name>
</gene>
<comment type="caution">
    <text evidence="2">The sequence shown here is derived from an EMBL/GenBank/DDBJ whole genome shotgun (WGS) entry which is preliminary data.</text>
</comment>
<accession>A0A3M7QEP1</accession>
<evidence type="ECO:0000313" key="2">
    <source>
        <dbReference type="EMBL" id="RNA09907.1"/>
    </source>
</evidence>